<dbReference type="GO" id="GO:0051118">
    <property type="term" value="F:glucan endo-1,3-alpha-glucosidase activity"/>
    <property type="evidence" value="ECO:0007669"/>
    <property type="project" value="InterPro"/>
</dbReference>
<feature type="chain" id="PRO_5042916223" evidence="1">
    <location>
        <begin position="24"/>
        <end position="454"/>
    </location>
</feature>
<protein>
    <submittedName>
        <fullName evidence="2">Glycoside hydrolase family 71 protein</fullName>
    </submittedName>
</protein>
<dbReference type="AlphaFoldDB" id="A0AAQ3M9W9"/>
<evidence type="ECO:0000256" key="1">
    <source>
        <dbReference type="SAM" id="SignalP"/>
    </source>
</evidence>
<sequence length="454" mass="49815">MFFQRQAVLFTGFLASLPSLASAQAVFAHVIVGNTQSYDINQWESDIRLAASYGIDGFALNIAEPWNNDGTATQMSYAFQAANNLRGSLPLDFKMFFSFDYLGGPNGINGGWSTGDLVQILNAYGPNGAYYHYQNRPFVSTFEGPQDSDINQWRDVRNQVNGGIYFVPDWTSKGPNGFDYSLIDGFFSWDMWPNGPKDVNTDSDIAWKNSLGSKSYMMGVSPWFFTDLPGYNKAWVWRGDNAWWKRWTQVNQILPAQVEIVTWNDFGESHYIGPIYNNGIPSGSNTNAHAYVDGYPHQAWLESLPYQIASYKHAYNGNNPAPTVSADKIVYWFRTSPADAGSTDATGNDCKSSVNTGGYQQCYPIDQILEDEVFAIVLSANGGSSSIQIGNNSPQSFNVNKGINFISKPFNGQTGPVTVKHGSASATGQAITSQPANGKANFNAWVGCAGACLH</sequence>
<dbReference type="Gene3D" id="3.20.20.80">
    <property type="entry name" value="Glycosidases"/>
    <property type="match status" value="1"/>
</dbReference>
<evidence type="ECO:0000313" key="2">
    <source>
        <dbReference type="EMBL" id="WPH04384.1"/>
    </source>
</evidence>
<name>A0AAQ3M9W9_9PEZI</name>
<proteinExistence type="predicted"/>
<dbReference type="InterPro" id="IPR005197">
    <property type="entry name" value="Glyco_hydro_71"/>
</dbReference>
<gene>
    <name evidence="2" type="ORF">R9X50_00727500</name>
</gene>
<evidence type="ECO:0000313" key="3">
    <source>
        <dbReference type="Proteomes" id="UP001303373"/>
    </source>
</evidence>
<dbReference type="Proteomes" id="UP001303373">
    <property type="component" value="Chromosome 13"/>
</dbReference>
<dbReference type="Pfam" id="PF03659">
    <property type="entry name" value="Glyco_hydro_71"/>
    <property type="match status" value="1"/>
</dbReference>
<dbReference type="EMBL" id="CP138592">
    <property type="protein sequence ID" value="WPH04384.1"/>
    <property type="molecule type" value="Genomic_DNA"/>
</dbReference>
<reference evidence="2 3" key="1">
    <citation type="submission" date="2023-11" db="EMBL/GenBank/DDBJ databases">
        <title>An acidophilic fungus is an integral part of prey digestion in a carnivorous sundew plant.</title>
        <authorList>
            <person name="Tsai I.J."/>
        </authorList>
    </citation>
    <scope>NUCLEOTIDE SEQUENCE [LARGE SCALE GENOMIC DNA]</scope>
    <source>
        <strain evidence="2">169a</strain>
    </source>
</reference>
<feature type="signal peptide" evidence="1">
    <location>
        <begin position="1"/>
        <end position="23"/>
    </location>
</feature>
<keyword evidence="2" id="KW-0378">Hydrolase</keyword>
<dbReference type="CDD" id="cd11577">
    <property type="entry name" value="GH71"/>
    <property type="match status" value="1"/>
</dbReference>
<organism evidence="2 3">
    <name type="scientific">Acrodontium crateriforme</name>
    <dbReference type="NCBI Taxonomy" id="150365"/>
    <lineage>
        <taxon>Eukaryota</taxon>
        <taxon>Fungi</taxon>
        <taxon>Dikarya</taxon>
        <taxon>Ascomycota</taxon>
        <taxon>Pezizomycotina</taxon>
        <taxon>Dothideomycetes</taxon>
        <taxon>Dothideomycetidae</taxon>
        <taxon>Mycosphaerellales</taxon>
        <taxon>Teratosphaeriaceae</taxon>
        <taxon>Acrodontium</taxon>
    </lineage>
</organism>
<keyword evidence="1" id="KW-0732">Signal</keyword>
<accession>A0AAQ3M9W9</accession>
<keyword evidence="3" id="KW-1185">Reference proteome</keyword>